<keyword evidence="3" id="KW-1185">Reference proteome</keyword>
<protein>
    <submittedName>
        <fullName evidence="2">Uncharacterized protein</fullName>
    </submittedName>
</protein>
<sequence length="80" mass="8995">MSTQQQIIVQQQPPAQSVWAKLGMGAMMGSIVGLTIGFIGGGFQILRPPRRYGNTIAVHALFRRYVWLLYGDRDRAPHRI</sequence>
<keyword evidence="1" id="KW-0472">Membrane</keyword>
<reference evidence="2 3" key="1">
    <citation type="submission" date="2017-10" db="EMBL/GenBank/DDBJ databases">
        <title>A novel species of cold-tolerant Malassezia isolated from bats.</title>
        <authorList>
            <person name="Lorch J.M."/>
            <person name="Palmer J.M."/>
            <person name="Vanderwolf K.J."/>
            <person name="Schmidt K.Z."/>
            <person name="Verant M.L."/>
            <person name="Weller T.J."/>
            <person name="Blehert D.S."/>
        </authorList>
    </citation>
    <scope>NUCLEOTIDE SEQUENCE [LARGE SCALE GENOMIC DNA]</scope>
    <source>
        <strain evidence="2 3">NWHC:44797-103</strain>
    </source>
</reference>
<dbReference type="Proteomes" id="UP000232875">
    <property type="component" value="Unassembled WGS sequence"/>
</dbReference>
<feature type="transmembrane region" description="Helical" evidence="1">
    <location>
        <begin position="22"/>
        <end position="46"/>
    </location>
</feature>
<dbReference type="OrthoDB" id="5409308at2759"/>
<dbReference type="Pfam" id="PF10247">
    <property type="entry name" value="Romo1"/>
    <property type="match status" value="1"/>
</dbReference>
<evidence type="ECO:0000313" key="3">
    <source>
        <dbReference type="Proteomes" id="UP000232875"/>
    </source>
</evidence>
<proteinExistence type="predicted"/>
<name>A0A2N1J788_9BASI</name>
<dbReference type="STRING" id="2020962.A0A2N1J788"/>
<evidence type="ECO:0000313" key="2">
    <source>
        <dbReference type="EMBL" id="PKI82428.1"/>
    </source>
</evidence>
<dbReference type="SMART" id="SM01378">
    <property type="entry name" value="Romo1"/>
    <property type="match status" value="1"/>
</dbReference>
<gene>
    <name evidence="2" type="ORF">MVES_003702</name>
</gene>
<dbReference type="AlphaFoldDB" id="A0A2N1J788"/>
<organism evidence="2 3">
    <name type="scientific">Malassezia vespertilionis</name>
    <dbReference type="NCBI Taxonomy" id="2020962"/>
    <lineage>
        <taxon>Eukaryota</taxon>
        <taxon>Fungi</taxon>
        <taxon>Dikarya</taxon>
        <taxon>Basidiomycota</taxon>
        <taxon>Ustilaginomycotina</taxon>
        <taxon>Malasseziomycetes</taxon>
        <taxon>Malasseziales</taxon>
        <taxon>Malasseziaceae</taxon>
        <taxon>Malassezia</taxon>
    </lineage>
</organism>
<keyword evidence="1" id="KW-0812">Transmembrane</keyword>
<dbReference type="EMBL" id="KZ454995">
    <property type="protein sequence ID" value="PKI82428.1"/>
    <property type="molecule type" value="Genomic_DNA"/>
</dbReference>
<dbReference type="InterPro" id="IPR018450">
    <property type="entry name" value="Romo1/Mgr2"/>
</dbReference>
<evidence type="ECO:0000256" key="1">
    <source>
        <dbReference type="SAM" id="Phobius"/>
    </source>
</evidence>
<accession>A0A2N1J788</accession>
<keyword evidence="1" id="KW-1133">Transmembrane helix</keyword>